<dbReference type="Proteomes" id="UP000015105">
    <property type="component" value="Chromosome 4D"/>
</dbReference>
<evidence type="ECO:0000313" key="2">
    <source>
        <dbReference type="Proteomes" id="UP000015105"/>
    </source>
</evidence>
<dbReference type="AlphaFoldDB" id="A0A453IB07"/>
<proteinExistence type="predicted"/>
<accession>A0A453IB07</accession>
<dbReference type="EnsemblPlants" id="AET4Gv20505400.1">
    <property type="protein sequence ID" value="AET4Gv20505400.1"/>
    <property type="gene ID" value="AET4Gv20505400"/>
</dbReference>
<dbReference type="Gramene" id="AET4Gv20505400.1">
    <property type="protein sequence ID" value="AET4Gv20505400.1"/>
    <property type="gene ID" value="AET4Gv20505400"/>
</dbReference>
<reference evidence="1" key="5">
    <citation type="journal article" date="2021" name="G3 (Bethesda)">
        <title>Aegilops tauschii genome assembly Aet v5.0 features greater sequence contiguity and improved annotation.</title>
        <authorList>
            <person name="Wang L."/>
            <person name="Zhu T."/>
            <person name="Rodriguez J.C."/>
            <person name="Deal K.R."/>
            <person name="Dubcovsky J."/>
            <person name="McGuire P.E."/>
            <person name="Lux T."/>
            <person name="Spannagl M."/>
            <person name="Mayer K.F.X."/>
            <person name="Baldrich P."/>
            <person name="Meyers B.C."/>
            <person name="Huo N."/>
            <person name="Gu Y.Q."/>
            <person name="Zhou H."/>
            <person name="Devos K.M."/>
            <person name="Bennetzen J.L."/>
            <person name="Unver T."/>
            <person name="Budak H."/>
            <person name="Gulick P.J."/>
            <person name="Galiba G."/>
            <person name="Kalapos B."/>
            <person name="Nelson D.R."/>
            <person name="Li P."/>
            <person name="You F.M."/>
            <person name="Luo M.C."/>
            <person name="Dvorak J."/>
        </authorList>
    </citation>
    <scope>NUCLEOTIDE SEQUENCE [LARGE SCALE GENOMIC DNA]</scope>
    <source>
        <strain evidence="1">cv. AL8/78</strain>
    </source>
</reference>
<sequence length="260" mass="28666">GIVVGGDVPAGGVVGGLPLRHPLDGRRRAARDARAPRHRLPRRLLRVEPLEDHPVVVRLLVDGGVVGVLLCGVLHHLVSHLLLSKSLEAVDPVVADAVAELLFLPVQDMPWQVRLLLVIERLPQNPLLDAAQIRVVQFPLGVHAHGDVDELLVEERHADFQPPSRRGLVGAQAVILMERLHLAACLLVELLLVWGVVEVEVASKELVGAFPGQHHLNPERLDLARHQEHRRARTYGRHVVRLVVVDHLLDGVDAILNRTK</sequence>
<keyword evidence="2" id="KW-1185">Reference proteome</keyword>
<reference evidence="1" key="3">
    <citation type="journal article" date="2017" name="Nature">
        <title>Genome sequence of the progenitor of the wheat D genome Aegilops tauschii.</title>
        <authorList>
            <person name="Luo M.C."/>
            <person name="Gu Y.Q."/>
            <person name="Puiu D."/>
            <person name="Wang H."/>
            <person name="Twardziok S.O."/>
            <person name="Deal K.R."/>
            <person name="Huo N."/>
            <person name="Zhu T."/>
            <person name="Wang L."/>
            <person name="Wang Y."/>
            <person name="McGuire P.E."/>
            <person name="Liu S."/>
            <person name="Long H."/>
            <person name="Ramasamy R.K."/>
            <person name="Rodriguez J.C."/>
            <person name="Van S.L."/>
            <person name="Yuan L."/>
            <person name="Wang Z."/>
            <person name="Xia Z."/>
            <person name="Xiao L."/>
            <person name="Anderson O.D."/>
            <person name="Ouyang S."/>
            <person name="Liang Y."/>
            <person name="Zimin A.V."/>
            <person name="Pertea G."/>
            <person name="Qi P."/>
            <person name="Bennetzen J.L."/>
            <person name="Dai X."/>
            <person name="Dawson M.W."/>
            <person name="Muller H.G."/>
            <person name="Kugler K."/>
            <person name="Rivarola-Duarte L."/>
            <person name="Spannagl M."/>
            <person name="Mayer K.F.X."/>
            <person name="Lu F.H."/>
            <person name="Bevan M.W."/>
            <person name="Leroy P."/>
            <person name="Li P."/>
            <person name="You F.M."/>
            <person name="Sun Q."/>
            <person name="Liu Z."/>
            <person name="Lyons E."/>
            <person name="Wicker T."/>
            <person name="Salzberg S.L."/>
            <person name="Devos K.M."/>
            <person name="Dvorak J."/>
        </authorList>
    </citation>
    <scope>NUCLEOTIDE SEQUENCE [LARGE SCALE GENOMIC DNA]</scope>
    <source>
        <strain evidence="1">cv. AL8/78</strain>
    </source>
</reference>
<evidence type="ECO:0000313" key="1">
    <source>
        <dbReference type="EnsemblPlants" id="AET4Gv20505400.1"/>
    </source>
</evidence>
<reference evidence="1" key="4">
    <citation type="submission" date="2019-03" db="UniProtKB">
        <authorList>
            <consortium name="EnsemblPlants"/>
        </authorList>
    </citation>
    <scope>IDENTIFICATION</scope>
</reference>
<name>A0A453IB07_AEGTS</name>
<organism evidence="1 2">
    <name type="scientific">Aegilops tauschii subsp. strangulata</name>
    <name type="common">Goatgrass</name>
    <dbReference type="NCBI Taxonomy" id="200361"/>
    <lineage>
        <taxon>Eukaryota</taxon>
        <taxon>Viridiplantae</taxon>
        <taxon>Streptophyta</taxon>
        <taxon>Embryophyta</taxon>
        <taxon>Tracheophyta</taxon>
        <taxon>Spermatophyta</taxon>
        <taxon>Magnoliopsida</taxon>
        <taxon>Liliopsida</taxon>
        <taxon>Poales</taxon>
        <taxon>Poaceae</taxon>
        <taxon>BOP clade</taxon>
        <taxon>Pooideae</taxon>
        <taxon>Triticodae</taxon>
        <taxon>Triticeae</taxon>
        <taxon>Triticinae</taxon>
        <taxon>Aegilops</taxon>
    </lineage>
</organism>
<reference evidence="2" key="2">
    <citation type="journal article" date="2017" name="Nat. Plants">
        <title>The Aegilops tauschii genome reveals multiple impacts of transposons.</title>
        <authorList>
            <person name="Zhao G."/>
            <person name="Zou C."/>
            <person name="Li K."/>
            <person name="Wang K."/>
            <person name="Li T."/>
            <person name="Gao L."/>
            <person name="Zhang X."/>
            <person name="Wang H."/>
            <person name="Yang Z."/>
            <person name="Liu X."/>
            <person name="Jiang W."/>
            <person name="Mao L."/>
            <person name="Kong X."/>
            <person name="Jiao Y."/>
            <person name="Jia J."/>
        </authorList>
    </citation>
    <scope>NUCLEOTIDE SEQUENCE [LARGE SCALE GENOMIC DNA]</scope>
    <source>
        <strain evidence="2">cv. AL8/78</strain>
    </source>
</reference>
<reference evidence="2" key="1">
    <citation type="journal article" date="2014" name="Science">
        <title>Ancient hybridizations among the ancestral genomes of bread wheat.</title>
        <authorList>
            <consortium name="International Wheat Genome Sequencing Consortium,"/>
            <person name="Marcussen T."/>
            <person name="Sandve S.R."/>
            <person name="Heier L."/>
            <person name="Spannagl M."/>
            <person name="Pfeifer M."/>
            <person name="Jakobsen K.S."/>
            <person name="Wulff B.B."/>
            <person name="Steuernagel B."/>
            <person name="Mayer K.F."/>
            <person name="Olsen O.A."/>
        </authorList>
    </citation>
    <scope>NUCLEOTIDE SEQUENCE [LARGE SCALE GENOMIC DNA]</scope>
    <source>
        <strain evidence="2">cv. AL8/78</strain>
    </source>
</reference>
<protein>
    <submittedName>
        <fullName evidence="1">Uncharacterized protein</fullName>
    </submittedName>
</protein>